<dbReference type="InParanoid" id="G3JR81"/>
<keyword evidence="1" id="KW-1133">Transmembrane helix</keyword>
<gene>
    <name evidence="2" type="ORF">CCM_08420</name>
</gene>
<accession>G3JR81</accession>
<dbReference type="RefSeq" id="XP_006673622.1">
    <property type="nucleotide sequence ID" value="XM_006673559.1"/>
</dbReference>
<dbReference type="Proteomes" id="UP000001610">
    <property type="component" value="Unassembled WGS sequence"/>
</dbReference>
<dbReference type="HOGENOM" id="CLU_2722149_0_0_1"/>
<dbReference type="EMBL" id="JH126405">
    <property type="protein sequence ID" value="EGX88377.1"/>
    <property type="molecule type" value="Genomic_DNA"/>
</dbReference>
<evidence type="ECO:0000256" key="1">
    <source>
        <dbReference type="SAM" id="Phobius"/>
    </source>
</evidence>
<evidence type="ECO:0000313" key="3">
    <source>
        <dbReference type="Proteomes" id="UP000001610"/>
    </source>
</evidence>
<protein>
    <submittedName>
        <fullName evidence="2">Uncharacterized protein</fullName>
    </submittedName>
</protein>
<keyword evidence="1" id="KW-0812">Transmembrane</keyword>
<feature type="transmembrane region" description="Helical" evidence="1">
    <location>
        <begin position="50"/>
        <end position="71"/>
    </location>
</feature>
<dbReference type="VEuPathDB" id="FungiDB:CCM_08420"/>
<organism evidence="2 3">
    <name type="scientific">Cordyceps militaris (strain CM01)</name>
    <name type="common">Caterpillar fungus</name>
    <dbReference type="NCBI Taxonomy" id="983644"/>
    <lineage>
        <taxon>Eukaryota</taxon>
        <taxon>Fungi</taxon>
        <taxon>Dikarya</taxon>
        <taxon>Ascomycota</taxon>
        <taxon>Pezizomycotina</taxon>
        <taxon>Sordariomycetes</taxon>
        <taxon>Hypocreomycetidae</taxon>
        <taxon>Hypocreales</taxon>
        <taxon>Cordycipitaceae</taxon>
        <taxon>Cordyceps</taxon>
    </lineage>
</organism>
<sequence length="72" mass="7780">MKTSSGMERQLPAHITSATTAQANVATEETPPSEIPLRTVHINSIDTVRIALSASFISASIYSISLMRLAFF</sequence>
<reference evidence="2 3" key="1">
    <citation type="journal article" date="2011" name="Genome Biol.">
        <title>Genome sequence of the insect pathogenic fungus Cordyceps militaris, a valued traditional Chinese medicine.</title>
        <authorList>
            <person name="Zheng P."/>
            <person name="Xia Y."/>
            <person name="Xiao G."/>
            <person name="Xiong C."/>
            <person name="Hu X."/>
            <person name="Zhang S."/>
            <person name="Zheng H."/>
            <person name="Huang Y."/>
            <person name="Zhou Y."/>
            <person name="Wang S."/>
            <person name="Zhao G.P."/>
            <person name="Liu X."/>
            <person name="St Leger R.J."/>
            <person name="Wang C."/>
        </authorList>
    </citation>
    <scope>NUCLEOTIDE SEQUENCE [LARGE SCALE GENOMIC DNA]</scope>
    <source>
        <strain evidence="2 3">CM01</strain>
    </source>
</reference>
<name>G3JR81_CORMM</name>
<evidence type="ECO:0000313" key="2">
    <source>
        <dbReference type="EMBL" id="EGX88377.1"/>
    </source>
</evidence>
<dbReference type="AlphaFoldDB" id="G3JR81"/>
<keyword evidence="3" id="KW-1185">Reference proteome</keyword>
<dbReference type="GeneID" id="18170428"/>
<dbReference type="KEGG" id="cmt:CCM_08420"/>
<keyword evidence="1" id="KW-0472">Membrane</keyword>
<proteinExistence type="predicted"/>